<dbReference type="AlphaFoldDB" id="A0A8E0QWX9"/>
<reference evidence="2" key="1">
    <citation type="journal article" date="2015" name="Genome Announc.">
        <title>Draft Genome Sequence of the Pathogenic Filamentous Fungus Aspergillus udagawae Strain IFM 46973T.</title>
        <authorList>
            <person name="Kusuya Y."/>
            <person name="Takahashi-Nakaguchi A."/>
            <person name="Takahashi H."/>
            <person name="Yaguchi T."/>
        </authorList>
    </citation>
    <scope>NUCLEOTIDE SEQUENCE</scope>
    <source>
        <strain evidence="2">IFM 46973</strain>
    </source>
</reference>
<dbReference type="PANTHER" id="PTHR17630:SF44">
    <property type="entry name" value="PROTEIN AIM2"/>
    <property type="match status" value="1"/>
</dbReference>
<dbReference type="PANTHER" id="PTHR17630">
    <property type="entry name" value="DIENELACTONE HYDROLASE"/>
    <property type="match status" value="1"/>
</dbReference>
<proteinExistence type="predicted"/>
<dbReference type="RefSeq" id="XP_043150253.1">
    <property type="nucleotide sequence ID" value="XM_043294318.1"/>
</dbReference>
<dbReference type="InterPro" id="IPR029058">
    <property type="entry name" value="AB_hydrolase_fold"/>
</dbReference>
<accession>A0A8E0QWX9</accession>
<reference evidence="2" key="2">
    <citation type="submission" date="2021-01" db="EMBL/GenBank/DDBJ databases">
        <title>Pan-genome distribution and transcriptional activeness of fungal secondary metabolism genes in Aspergillus section Fumigati.</title>
        <authorList>
            <person name="Takahashi H."/>
            <person name="Umemura M."/>
            <person name="Ninomiya A."/>
            <person name="Kusuya Y."/>
            <person name="Urayama S."/>
            <person name="Shimizu M."/>
            <person name="Watanabe A."/>
            <person name="Kamei K."/>
            <person name="Yaguchi T."/>
            <person name="Hagiwara D."/>
        </authorList>
    </citation>
    <scope>NUCLEOTIDE SEQUENCE</scope>
    <source>
        <strain evidence="2">IFM 46973</strain>
    </source>
</reference>
<dbReference type="InterPro" id="IPR002925">
    <property type="entry name" value="Dienelactn_hydro"/>
</dbReference>
<dbReference type="GO" id="GO:0016787">
    <property type="term" value="F:hydrolase activity"/>
    <property type="evidence" value="ECO:0007669"/>
    <property type="project" value="InterPro"/>
</dbReference>
<dbReference type="Pfam" id="PF01738">
    <property type="entry name" value="DLH"/>
    <property type="match status" value="1"/>
</dbReference>
<dbReference type="Proteomes" id="UP000036893">
    <property type="component" value="Unassembled WGS sequence"/>
</dbReference>
<dbReference type="Gene3D" id="3.40.50.1820">
    <property type="entry name" value="alpha/beta hydrolase"/>
    <property type="match status" value="1"/>
</dbReference>
<feature type="domain" description="Dienelactone hydrolase" evidence="1">
    <location>
        <begin position="30"/>
        <end position="251"/>
    </location>
</feature>
<gene>
    <name evidence="2" type="ORF">Aud_009466</name>
</gene>
<sequence length="253" mass="27566">MTSNTIGSCCFQGVKHEGQPQGQINTVGEIEMYVVEPDSGSNGIGLIFLTDIIGHKLTNAQLIADQFAANGYTVIVPDLFHGDPVPLNVDMATFSLPEWLQGKLSAKKIPHTPEMVDPIVAGSLKFLKEKYNPKKVAAVGYCFGAKYVVRGLGSGIFDAGYVAHPAMVRTEELEAIKGPLAVAAAEVDDIFPANLRHDWEALLLKAGVPYQINLYSGVSHGFAVRCDLSDKRQKYAKEAAFLLALEWFDEHMK</sequence>
<comment type="caution">
    <text evidence="2">The sequence shown here is derived from an EMBL/GenBank/DDBJ whole genome shotgun (WGS) entry which is preliminary data.</text>
</comment>
<organism evidence="2 3">
    <name type="scientific">Aspergillus udagawae</name>
    <dbReference type="NCBI Taxonomy" id="91492"/>
    <lineage>
        <taxon>Eukaryota</taxon>
        <taxon>Fungi</taxon>
        <taxon>Dikarya</taxon>
        <taxon>Ascomycota</taxon>
        <taxon>Pezizomycotina</taxon>
        <taxon>Eurotiomycetes</taxon>
        <taxon>Eurotiomycetidae</taxon>
        <taxon>Eurotiales</taxon>
        <taxon>Aspergillaceae</taxon>
        <taxon>Aspergillus</taxon>
        <taxon>Aspergillus subgen. Fumigati</taxon>
    </lineage>
</organism>
<dbReference type="SUPFAM" id="SSF53474">
    <property type="entry name" value="alpha/beta-Hydrolases"/>
    <property type="match status" value="1"/>
</dbReference>
<name>A0A8E0QWX9_9EURO</name>
<dbReference type="EMBL" id="BBXM02000007">
    <property type="protein sequence ID" value="GIC92987.1"/>
    <property type="molecule type" value="Genomic_DNA"/>
</dbReference>
<evidence type="ECO:0000313" key="3">
    <source>
        <dbReference type="Proteomes" id="UP000036893"/>
    </source>
</evidence>
<evidence type="ECO:0000259" key="1">
    <source>
        <dbReference type="Pfam" id="PF01738"/>
    </source>
</evidence>
<evidence type="ECO:0000313" key="2">
    <source>
        <dbReference type="EMBL" id="GIC92987.1"/>
    </source>
</evidence>
<dbReference type="GeneID" id="66996943"/>
<protein>
    <recommendedName>
        <fullName evidence="1">Dienelactone hydrolase domain-containing protein</fullName>
    </recommendedName>
</protein>